<dbReference type="PANTHER" id="PTHR37299">
    <property type="entry name" value="TRANSCRIPTIONAL REGULATOR-RELATED"/>
    <property type="match status" value="1"/>
</dbReference>
<dbReference type="AlphaFoldDB" id="A0A6P0URS0"/>
<dbReference type="Pfam" id="PF04397">
    <property type="entry name" value="LytTR"/>
    <property type="match status" value="1"/>
</dbReference>
<accession>A0A6P0URS0</accession>
<keyword evidence="1" id="KW-0472">Membrane</keyword>
<reference evidence="3 4" key="1">
    <citation type="submission" date="2020-01" db="EMBL/GenBank/DDBJ databases">
        <title>Leptobacterium flavescens.</title>
        <authorList>
            <person name="Wang G."/>
        </authorList>
    </citation>
    <scope>NUCLEOTIDE SEQUENCE [LARGE SCALE GENOMIC DNA]</scope>
    <source>
        <strain evidence="3 4">KCTC 22160</strain>
    </source>
</reference>
<dbReference type="InterPro" id="IPR007492">
    <property type="entry name" value="LytTR_DNA-bd_dom"/>
</dbReference>
<gene>
    <name evidence="3" type="ORF">GWK08_08955</name>
</gene>
<feature type="transmembrane region" description="Helical" evidence="1">
    <location>
        <begin position="45"/>
        <end position="62"/>
    </location>
</feature>
<evidence type="ECO:0000256" key="1">
    <source>
        <dbReference type="SAM" id="Phobius"/>
    </source>
</evidence>
<keyword evidence="1" id="KW-0812">Transmembrane</keyword>
<organism evidence="3 4">
    <name type="scientific">Leptobacterium flavescens</name>
    <dbReference type="NCBI Taxonomy" id="472055"/>
    <lineage>
        <taxon>Bacteria</taxon>
        <taxon>Pseudomonadati</taxon>
        <taxon>Bacteroidota</taxon>
        <taxon>Flavobacteriia</taxon>
        <taxon>Flavobacteriales</taxon>
        <taxon>Flavobacteriaceae</taxon>
        <taxon>Leptobacterium</taxon>
    </lineage>
</organism>
<dbReference type="GO" id="GO:0003677">
    <property type="term" value="F:DNA binding"/>
    <property type="evidence" value="ECO:0007669"/>
    <property type="project" value="InterPro"/>
</dbReference>
<dbReference type="SMART" id="SM00850">
    <property type="entry name" value="LytTR"/>
    <property type="match status" value="1"/>
</dbReference>
<dbReference type="Gene3D" id="2.40.50.1020">
    <property type="entry name" value="LytTr DNA-binding domain"/>
    <property type="match status" value="1"/>
</dbReference>
<dbReference type="Proteomes" id="UP000468581">
    <property type="component" value="Unassembled WGS sequence"/>
</dbReference>
<proteinExistence type="predicted"/>
<dbReference type="PROSITE" id="PS50930">
    <property type="entry name" value="HTH_LYTTR"/>
    <property type="match status" value="1"/>
</dbReference>
<dbReference type="InterPro" id="IPR046947">
    <property type="entry name" value="LytR-like"/>
</dbReference>
<dbReference type="GO" id="GO:0000156">
    <property type="term" value="F:phosphorelay response regulator activity"/>
    <property type="evidence" value="ECO:0007669"/>
    <property type="project" value="InterPro"/>
</dbReference>
<sequence>MKGKIIYITFFYQLLFYEVYSKQNTKFEHETFTSAARILSLQRTILNLALLLIVLGGLFYWYREKSLRLQKEKSEALERMDALKKRVIKNHIVLKDKTKLYLSDLVYIKADGHYLNIFISNNKKHFVRYKLSKIMEDLPPNFIQCHKSYIVNLNYIKRINSKTVFLNNNRTVPLSRSFKNDFFI</sequence>
<comment type="caution">
    <text evidence="3">The sequence shown here is derived from an EMBL/GenBank/DDBJ whole genome shotgun (WGS) entry which is preliminary data.</text>
</comment>
<keyword evidence="1" id="KW-1133">Transmembrane helix</keyword>
<feature type="domain" description="HTH LytTR-type" evidence="2">
    <location>
        <begin position="102"/>
        <end position="177"/>
    </location>
</feature>
<protein>
    <recommendedName>
        <fullName evidence="2">HTH LytTR-type domain-containing protein</fullName>
    </recommendedName>
</protein>
<evidence type="ECO:0000313" key="3">
    <source>
        <dbReference type="EMBL" id="NER13563.1"/>
    </source>
</evidence>
<name>A0A6P0URS0_9FLAO</name>
<dbReference type="EMBL" id="JAABOO010000002">
    <property type="protein sequence ID" value="NER13563.1"/>
    <property type="molecule type" value="Genomic_DNA"/>
</dbReference>
<dbReference type="PANTHER" id="PTHR37299:SF1">
    <property type="entry name" value="STAGE 0 SPORULATION PROTEIN A HOMOLOG"/>
    <property type="match status" value="1"/>
</dbReference>
<evidence type="ECO:0000313" key="4">
    <source>
        <dbReference type="Proteomes" id="UP000468581"/>
    </source>
</evidence>
<evidence type="ECO:0000259" key="2">
    <source>
        <dbReference type="PROSITE" id="PS50930"/>
    </source>
</evidence>
<dbReference type="RefSeq" id="WP_163606599.1">
    <property type="nucleotide sequence ID" value="NZ_JAABOO010000002.1"/>
</dbReference>
<keyword evidence="4" id="KW-1185">Reference proteome</keyword>